<name>A0ABT8YYA6_9SPIR</name>
<accession>A0ABT8YYA6</accession>
<protein>
    <submittedName>
        <fullName evidence="1">Uncharacterized protein</fullName>
    </submittedName>
</protein>
<comment type="caution">
    <text evidence="1">The sequence shown here is derived from an EMBL/GenBank/DDBJ whole genome shotgun (WGS) entry which is preliminary data.</text>
</comment>
<reference evidence="1" key="1">
    <citation type="submission" date="2023-07" db="EMBL/GenBank/DDBJ databases">
        <title>Mucosal microbiota of week-old chicken and adult hens.</title>
        <authorList>
            <person name="Volf J."/>
            <person name="Karasova D."/>
            <person name="Crhanova M."/>
            <person name="Faldynova M."/>
            <person name="Prikrylova H."/>
            <person name="Zeman M."/>
            <person name="Babak V."/>
            <person name="Rajova J."/>
            <person name="Rychlik I."/>
        </authorList>
    </citation>
    <scope>NUCLEOTIDE SEQUENCE</scope>
    <source>
        <strain evidence="1">ET902</strain>
    </source>
</reference>
<gene>
    <name evidence="1" type="ORF">Q5M86_07325</name>
</gene>
<proteinExistence type="predicted"/>
<evidence type="ECO:0000313" key="1">
    <source>
        <dbReference type="EMBL" id="MDO7020581.1"/>
    </source>
</evidence>
<sequence length="103" mass="12073">MEIEKLENTRKAISEFLGKDIDIKLKDKELILSYKDKNFGFIFIDDLLRITMQPIHVIFSFGNAPVDFYTIKELADIFILLSDADKKIKLLEIVKENYIEVFV</sequence>
<dbReference type="EMBL" id="JAUPBM010000082">
    <property type="protein sequence ID" value="MDO7020581.1"/>
    <property type="molecule type" value="Genomic_DNA"/>
</dbReference>
<keyword evidence="2" id="KW-1185">Reference proteome</keyword>
<evidence type="ECO:0000313" key="2">
    <source>
        <dbReference type="Proteomes" id="UP001175147"/>
    </source>
</evidence>
<organism evidence="1 2">
    <name type="scientific">Brachyspira innocens</name>
    <dbReference type="NCBI Taxonomy" id="13264"/>
    <lineage>
        <taxon>Bacteria</taxon>
        <taxon>Pseudomonadati</taxon>
        <taxon>Spirochaetota</taxon>
        <taxon>Spirochaetia</taxon>
        <taxon>Brachyspirales</taxon>
        <taxon>Brachyspiraceae</taxon>
        <taxon>Brachyspira</taxon>
    </lineage>
</organism>
<dbReference type="RefSeq" id="WP_304385213.1">
    <property type="nucleotide sequence ID" value="NZ_JAUPBL010000036.1"/>
</dbReference>
<dbReference type="Proteomes" id="UP001175147">
    <property type="component" value="Unassembled WGS sequence"/>
</dbReference>